<feature type="transmembrane region" description="Helical" evidence="1">
    <location>
        <begin position="6"/>
        <end position="23"/>
    </location>
</feature>
<gene>
    <name evidence="2" type="ORF">MACH26_19410</name>
</gene>
<keyword evidence="1" id="KW-1133">Transmembrane helix</keyword>
<dbReference type="Proteomes" id="UP001333710">
    <property type="component" value="Chromosome"/>
</dbReference>
<keyword evidence="1" id="KW-0812">Transmembrane</keyword>
<accession>A0AA48I5R5</accession>
<evidence type="ECO:0000256" key="1">
    <source>
        <dbReference type="SAM" id="Phobius"/>
    </source>
</evidence>
<evidence type="ECO:0000313" key="3">
    <source>
        <dbReference type="Proteomes" id="UP001333710"/>
    </source>
</evidence>
<dbReference type="RefSeq" id="WP_338292437.1">
    <property type="nucleotide sequence ID" value="NZ_AP027272.1"/>
</dbReference>
<dbReference type="AlphaFoldDB" id="A0AA48I5R5"/>
<name>A0AA48I5R5_9ALTE</name>
<sequence>MSWTIVFWYTSLLVVVSIIGRLFDVSNATWQQHKTGYKIQDVFDVLLALFGLIGLFGLAFDERYFSQALWQGYFVLTIAYIPLSFLLPKYADMRQMYGNANVVKAITSNTLLMAPSHVAQYVYAFNLNW</sequence>
<evidence type="ECO:0000313" key="2">
    <source>
        <dbReference type="EMBL" id="BDX06420.1"/>
    </source>
</evidence>
<feature type="transmembrane region" description="Helical" evidence="1">
    <location>
        <begin position="43"/>
        <end position="60"/>
    </location>
</feature>
<dbReference type="KEGG" id="pmaw:MACH26_19410"/>
<reference evidence="2" key="1">
    <citation type="submission" date="2023-01" db="EMBL/GenBank/DDBJ databases">
        <title>Complete genome sequence of Planctobacterium marinum strain Dej080120_11.</title>
        <authorList>
            <person name="Ueki S."/>
            <person name="Maruyama F."/>
        </authorList>
    </citation>
    <scope>NUCLEOTIDE SEQUENCE</scope>
    <source>
        <strain evidence="2">Dej080120_11</strain>
    </source>
</reference>
<keyword evidence="1" id="KW-0472">Membrane</keyword>
<dbReference type="EMBL" id="AP027272">
    <property type="protein sequence ID" value="BDX06420.1"/>
    <property type="molecule type" value="Genomic_DNA"/>
</dbReference>
<keyword evidence="3" id="KW-1185">Reference proteome</keyword>
<protein>
    <submittedName>
        <fullName evidence="2">Uncharacterized protein</fullName>
    </submittedName>
</protein>
<organism evidence="2 3">
    <name type="scientific">Planctobacterium marinum</name>
    <dbReference type="NCBI Taxonomy" id="1631968"/>
    <lineage>
        <taxon>Bacteria</taxon>
        <taxon>Pseudomonadati</taxon>
        <taxon>Pseudomonadota</taxon>
        <taxon>Gammaproteobacteria</taxon>
        <taxon>Alteromonadales</taxon>
        <taxon>Alteromonadaceae</taxon>
        <taxon>Planctobacterium</taxon>
    </lineage>
</organism>
<proteinExistence type="predicted"/>
<feature type="transmembrane region" description="Helical" evidence="1">
    <location>
        <begin position="72"/>
        <end position="91"/>
    </location>
</feature>